<feature type="coiled-coil region" evidence="1">
    <location>
        <begin position="171"/>
        <end position="198"/>
    </location>
</feature>
<gene>
    <name evidence="4" type="ORF">ABZU02_01215</name>
</gene>
<evidence type="ECO:0000313" key="4">
    <source>
        <dbReference type="EMBL" id="XCS43755.1"/>
    </source>
</evidence>
<feature type="compositionally biased region" description="Basic and acidic residues" evidence="2">
    <location>
        <begin position="361"/>
        <end position="378"/>
    </location>
</feature>
<evidence type="ECO:0000256" key="1">
    <source>
        <dbReference type="SAM" id="Coils"/>
    </source>
</evidence>
<evidence type="ECO:0000256" key="2">
    <source>
        <dbReference type="SAM" id="MobiDB-lite"/>
    </source>
</evidence>
<sequence length="378" mass="42444">MSTIKRVAYAILHNYGKMSHERLELLTYYCQAQYLSTTSIQLFPNSFQAWKNGPVCLELFNICYLTQDEVSENNIIFSPIELYKTFNCSQLRVVYAVCEALKDYTTQDLAARARSELPWVDARRGVDTNNACDTELSHKIIHDYYAKNPVIADGRANTRSRSVENAIRRLRDAHLKKCKQAEKEKLEAQNQAHAINNHCKELIDAENMVMRKISMLNEFKNMSDNNTKTRARMIARSLGKQLCEYEQNEIKRQNFQHNLEAVKQQNTSTNTSTNTTKNNTSSNTTQNTTSKSSSKTSNTTTNSANTANNANATTSRKATTSENTTSSGKPATSAKSEASRKSKTGEKYKTGEKSKTSGKSEANRKDESNGKAAKSKDS</sequence>
<feature type="compositionally biased region" description="Basic and acidic residues" evidence="2">
    <location>
        <begin position="337"/>
        <end position="355"/>
    </location>
</feature>
<name>A0AAU8NQ45_9BIFI</name>
<dbReference type="InterPro" id="IPR025272">
    <property type="entry name" value="SocA_Panacea"/>
</dbReference>
<feature type="domain" description="Antitoxin SocA-like Panacea" evidence="3">
    <location>
        <begin position="28"/>
        <end position="119"/>
    </location>
</feature>
<feature type="compositionally biased region" description="Polar residues" evidence="2">
    <location>
        <begin position="322"/>
        <end position="336"/>
    </location>
</feature>
<reference evidence="4" key="1">
    <citation type="submission" date="2024-06" db="EMBL/GenBank/DDBJ databases">
        <title>Vaginal Lactobacillus fatty acid response mechanisms reveal a metabolite-targeted strategy for bacterial vaginosis treatment.</title>
        <authorList>
            <person name="Zhu M."/>
            <person name="Blainey P.C."/>
            <person name="Bloom S.M."/>
            <person name="Kwon D.S."/>
        </authorList>
    </citation>
    <scope>NUCLEOTIDE SEQUENCE</scope>
    <source>
        <strain evidence="4">0809_588_1_1_BHK4</strain>
    </source>
</reference>
<feature type="compositionally biased region" description="Low complexity" evidence="2">
    <location>
        <begin position="263"/>
        <end position="321"/>
    </location>
</feature>
<feature type="region of interest" description="Disordered" evidence="2">
    <location>
        <begin position="263"/>
        <end position="378"/>
    </location>
</feature>
<proteinExistence type="predicted"/>
<accession>A0AAU8NQ45</accession>
<dbReference type="EMBL" id="CP160091">
    <property type="protein sequence ID" value="XCS43755.1"/>
    <property type="molecule type" value="Genomic_DNA"/>
</dbReference>
<dbReference type="Pfam" id="PF13274">
    <property type="entry name" value="SocA_Panacea"/>
    <property type="match status" value="1"/>
</dbReference>
<dbReference type="AlphaFoldDB" id="A0AAU8NQ45"/>
<protein>
    <submittedName>
        <fullName evidence="4">Type II toxin-antitoxin system antitoxin SocA domain-containing protein</fullName>
    </submittedName>
</protein>
<keyword evidence="1" id="KW-0175">Coiled coil</keyword>
<organism evidence="4">
    <name type="scientific">Gardnerella piotii</name>
    <dbReference type="NCBI Taxonomy" id="2792977"/>
    <lineage>
        <taxon>Bacteria</taxon>
        <taxon>Bacillati</taxon>
        <taxon>Actinomycetota</taxon>
        <taxon>Actinomycetes</taxon>
        <taxon>Bifidobacteriales</taxon>
        <taxon>Bifidobacteriaceae</taxon>
        <taxon>Gardnerella</taxon>
    </lineage>
</organism>
<evidence type="ECO:0000259" key="3">
    <source>
        <dbReference type="Pfam" id="PF13274"/>
    </source>
</evidence>